<evidence type="ECO:0000256" key="2">
    <source>
        <dbReference type="SAM" id="MobiDB-lite"/>
    </source>
</evidence>
<dbReference type="EMBL" id="BMFY01000015">
    <property type="protein sequence ID" value="GGA24431.1"/>
    <property type="molecule type" value="Genomic_DNA"/>
</dbReference>
<keyword evidence="5" id="KW-1185">Reference proteome</keyword>
<gene>
    <name evidence="4" type="ORF">GCM10011333_29310</name>
</gene>
<dbReference type="GO" id="GO:0004519">
    <property type="term" value="F:endonuclease activity"/>
    <property type="evidence" value="ECO:0007669"/>
    <property type="project" value="InterPro"/>
</dbReference>
<dbReference type="Proteomes" id="UP000616114">
    <property type="component" value="Unassembled WGS sequence"/>
</dbReference>
<organism evidence="4 5">
    <name type="scientific">Sediminivirga luteola</name>
    <dbReference type="NCBI Taxonomy" id="1774748"/>
    <lineage>
        <taxon>Bacteria</taxon>
        <taxon>Bacillati</taxon>
        <taxon>Actinomycetota</taxon>
        <taxon>Actinomycetes</taxon>
        <taxon>Micrococcales</taxon>
        <taxon>Brevibacteriaceae</taxon>
        <taxon>Sediminivirga</taxon>
    </lineage>
</organism>
<dbReference type="Pfam" id="PF02720">
    <property type="entry name" value="DUF222"/>
    <property type="match status" value="1"/>
</dbReference>
<feature type="region of interest" description="Disordered" evidence="2">
    <location>
        <begin position="522"/>
        <end position="569"/>
    </location>
</feature>
<feature type="region of interest" description="Disordered" evidence="2">
    <location>
        <begin position="608"/>
        <end position="674"/>
    </location>
</feature>
<dbReference type="AlphaFoldDB" id="A0A8J2U0D3"/>
<name>A0A8J2U0D3_9MICO</name>
<comment type="similarity">
    <text evidence="1">Belongs to the Rv1128c/1148c/1588c/1702c/1945/3466 family.</text>
</comment>
<evidence type="ECO:0000256" key="1">
    <source>
        <dbReference type="ARBA" id="ARBA00023450"/>
    </source>
</evidence>
<reference evidence="4" key="1">
    <citation type="journal article" date="2014" name="Int. J. Syst. Evol. Microbiol.">
        <title>Complete genome sequence of Corynebacterium casei LMG S-19264T (=DSM 44701T), isolated from a smear-ripened cheese.</title>
        <authorList>
            <consortium name="US DOE Joint Genome Institute (JGI-PGF)"/>
            <person name="Walter F."/>
            <person name="Albersmeier A."/>
            <person name="Kalinowski J."/>
            <person name="Ruckert C."/>
        </authorList>
    </citation>
    <scope>NUCLEOTIDE SEQUENCE</scope>
    <source>
        <strain evidence="4">CGMCC 1.12785</strain>
    </source>
</reference>
<sequence>MAELLSRWGGSSVVLPSVARAADALRLDQERVFGAGAMEGLADEELLTLVSSVAELGRRIDAMLIAAADQVDMRTRMRPGGETITARTGTRSAHELLRRVTRLSGATVGRLLKAARMVRRSPSSTGLEPARYPAVREALADGAIGVDGVLAVAGPLEAARVRANPEAVRHAEAAIAETARGTGAGAEPPAGADALRTMADTWAEFLDPDGAEPSEEVAMRGRGLTLGKLRHGLVPVQGRILPEVASGLSRMMDSILNPRLQAAAERSQTDAIGAAASATARPGGAAACHLGEDAAPEPGAPAASGRQAADDGWDTPVSDDFRSQEQRLHDAFATIVKAAAGSGALPLLGGAPPTLVVTVREEDLRARRGWAHTGDAESGRISVRAAEHTACDGAVERVIHDDAGRVVSVETMGRVFTAVQRRAIAARDGGCVIPGCGVRPEWCEVHHVRAWADGGQTHTDNGVLLCWRHHRTLGTSGWEIRMRGGVPHVRAPGWWDRERRWRPVTSSPVRLINRLEGKIAARSGPDPAKAGVDAANGKAGTWSDPAAVSADGAGERTGARSGPVTASAGGTKAGAVAWSHAAIATAGGSGTMTRPPSDPATMSAVGTMVGARKRSGPAKVNAGGSAKARAGSAPEPGGCAAAPTNVRARECPGAGADRSRVVSSRSGPISAEGP</sequence>
<feature type="compositionally biased region" description="Low complexity" evidence="2">
    <location>
        <begin position="622"/>
        <end position="633"/>
    </location>
</feature>
<dbReference type="InterPro" id="IPR003615">
    <property type="entry name" value="HNH_nuc"/>
</dbReference>
<dbReference type="Gene3D" id="1.10.30.50">
    <property type="match status" value="1"/>
</dbReference>
<evidence type="ECO:0000313" key="4">
    <source>
        <dbReference type="EMBL" id="GGA24431.1"/>
    </source>
</evidence>
<evidence type="ECO:0000259" key="3">
    <source>
        <dbReference type="SMART" id="SM00507"/>
    </source>
</evidence>
<dbReference type="InterPro" id="IPR003870">
    <property type="entry name" value="DUF222"/>
</dbReference>
<feature type="domain" description="HNH nuclease" evidence="3">
    <location>
        <begin position="419"/>
        <end position="471"/>
    </location>
</feature>
<proteinExistence type="inferred from homology"/>
<accession>A0A8J2U0D3</accession>
<dbReference type="GO" id="GO:0008270">
    <property type="term" value="F:zinc ion binding"/>
    <property type="evidence" value="ECO:0007669"/>
    <property type="project" value="InterPro"/>
</dbReference>
<dbReference type="InterPro" id="IPR002711">
    <property type="entry name" value="HNH"/>
</dbReference>
<dbReference type="Pfam" id="PF01844">
    <property type="entry name" value="HNH"/>
    <property type="match status" value="1"/>
</dbReference>
<dbReference type="GO" id="GO:0003676">
    <property type="term" value="F:nucleic acid binding"/>
    <property type="evidence" value="ECO:0007669"/>
    <property type="project" value="InterPro"/>
</dbReference>
<dbReference type="CDD" id="cd00085">
    <property type="entry name" value="HNHc"/>
    <property type="match status" value="1"/>
</dbReference>
<dbReference type="SMART" id="SM00507">
    <property type="entry name" value="HNHc"/>
    <property type="match status" value="1"/>
</dbReference>
<reference evidence="4" key="2">
    <citation type="submission" date="2020-09" db="EMBL/GenBank/DDBJ databases">
        <authorList>
            <person name="Sun Q."/>
            <person name="Zhou Y."/>
        </authorList>
    </citation>
    <scope>NUCLEOTIDE SEQUENCE</scope>
    <source>
        <strain evidence="4">CGMCC 1.12785</strain>
    </source>
</reference>
<comment type="caution">
    <text evidence="4">The sequence shown here is derived from an EMBL/GenBank/DDBJ whole genome shotgun (WGS) entry which is preliminary data.</text>
</comment>
<feature type="region of interest" description="Disordered" evidence="2">
    <location>
        <begin position="291"/>
        <end position="315"/>
    </location>
</feature>
<evidence type="ECO:0000313" key="5">
    <source>
        <dbReference type="Proteomes" id="UP000616114"/>
    </source>
</evidence>
<protein>
    <recommendedName>
        <fullName evidence="3">HNH nuclease domain-containing protein</fullName>
    </recommendedName>
</protein>